<feature type="transmembrane region" description="Helical" evidence="2">
    <location>
        <begin position="163"/>
        <end position="181"/>
    </location>
</feature>
<feature type="transmembrane region" description="Helical" evidence="2">
    <location>
        <begin position="365"/>
        <end position="383"/>
    </location>
</feature>
<dbReference type="RefSeq" id="WP_127199502.1">
    <property type="nucleotide sequence ID" value="NZ_RZNX01000004.1"/>
</dbReference>
<feature type="compositionally biased region" description="Basic and acidic residues" evidence="1">
    <location>
        <begin position="37"/>
        <end position="52"/>
    </location>
</feature>
<evidence type="ECO:0000256" key="2">
    <source>
        <dbReference type="SAM" id="Phobius"/>
    </source>
</evidence>
<dbReference type="AlphaFoldDB" id="A0A3S1D566"/>
<keyword evidence="2" id="KW-1133">Transmembrane helix</keyword>
<feature type="transmembrane region" description="Helical" evidence="2">
    <location>
        <begin position="211"/>
        <end position="231"/>
    </location>
</feature>
<feature type="transmembrane region" description="Helical" evidence="2">
    <location>
        <begin position="450"/>
        <end position="470"/>
    </location>
</feature>
<keyword evidence="2" id="KW-0812">Transmembrane</keyword>
<dbReference type="Proteomes" id="UP000272464">
    <property type="component" value="Unassembled WGS sequence"/>
</dbReference>
<sequence length="571" mass="64202">MDIHRRVDELEKKVLQLERQLERMQHQNTAPKVKPFPRSERERKLSPADRHNAPVHHTFQPHELKPKIDWEHLIARIWLPRVFILVLLLGFLWGFNAAVNSGFITEPARCILGLGAAALLFWYGEIQFRHKRQALGQVLQGGSIAILMLTLFAAHMLYELIPAPHSFVLYILSIGAGVFTAIRHRSQVLIMITMAGGYLIPFLIRSEVPNAWIFAGYEALFSVAIMVIAVLYSFRTSYFTAFFMLHIPLFALYLGSGTESIRYAYLTALLLQYFGLFFLSFLRPIIPVRGNPVLLFTGFVLLSGWTFLLFHGDKAITYDIVVAGWALIYSITALWNFIWKKDYSIHVSIASLACFLWLLDILNAATLAAALITLGTLALLLGIKSSRILQLVTGGIIYITGMLWLLIHPIHEVFSMESAAWIVLLGSAAIVARVLNGLPELPYFLLKRSIWNWADPILFLIFMTQITDVLTHGLDFDSRHLILSAIWALYAVAIIIAGIVLKLRSVRLTGIFFLFLTLAKVIYIDLPGVSLAIRAVLFMGLGAVGIAASRLLYRRTPPDHDQGSPSDRPST</sequence>
<feature type="transmembrane region" description="Helical" evidence="2">
    <location>
        <begin position="532"/>
        <end position="553"/>
    </location>
</feature>
<feature type="transmembrane region" description="Helical" evidence="2">
    <location>
        <begin position="316"/>
        <end position="336"/>
    </location>
</feature>
<organism evidence="3 4">
    <name type="scientific">Paenibacillus zeisoli</name>
    <dbReference type="NCBI Taxonomy" id="2496267"/>
    <lineage>
        <taxon>Bacteria</taxon>
        <taxon>Bacillati</taxon>
        <taxon>Bacillota</taxon>
        <taxon>Bacilli</taxon>
        <taxon>Bacillales</taxon>
        <taxon>Paenibacillaceae</taxon>
        <taxon>Paenibacillus</taxon>
    </lineage>
</organism>
<dbReference type="OrthoDB" id="1805246at2"/>
<dbReference type="EMBL" id="RZNX01000004">
    <property type="protein sequence ID" value="RUT30570.1"/>
    <property type="molecule type" value="Genomic_DNA"/>
</dbReference>
<feature type="transmembrane region" description="Helical" evidence="2">
    <location>
        <begin position="238"/>
        <end position="256"/>
    </location>
</feature>
<feature type="transmembrane region" description="Helical" evidence="2">
    <location>
        <begin position="419"/>
        <end position="438"/>
    </location>
</feature>
<dbReference type="PANTHER" id="PTHR38434">
    <property type="entry name" value="BLL2549 PROTEIN"/>
    <property type="match status" value="1"/>
</dbReference>
<dbReference type="Pfam" id="PF10101">
    <property type="entry name" value="DUF2339"/>
    <property type="match status" value="1"/>
</dbReference>
<feature type="transmembrane region" description="Helical" evidence="2">
    <location>
        <begin position="508"/>
        <end position="526"/>
    </location>
</feature>
<feature type="transmembrane region" description="Helical" evidence="2">
    <location>
        <begin position="293"/>
        <end position="310"/>
    </location>
</feature>
<comment type="caution">
    <text evidence="3">The sequence shown here is derived from an EMBL/GenBank/DDBJ whole genome shotgun (WGS) entry which is preliminary data.</text>
</comment>
<protein>
    <submittedName>
        <fullName evidence="3">DUF2339 domain-containing protein</fullName>
    </submittedName>
</protein>
<feature type="transmembrane region" description="Helical" evidence="2">
    <location>
        <begin position="388"/>
        <end position="407"/>
    </location>
</feature>
<feature type="transmembrane region" description="Helical" evidence="2">
    <location>
        <begin position="343"/>
        <end position="359"/>
    </location>
</feature>
<feature type="transmembrane region" description="Helical" evidence="2">
    <location>
        <begin position="262"/>
        <end position="281"/>
    </location>
</feature>
<feature type="transmembrane region" description="Helical" evidence="2">
    <location>
        <begin position="482"/>
        <end position="501"/>
    </location>
</feature>
<gene>
    <name evidence="3" type="ORF">EJP77_12130</name>
</gene>
<keyword evidence="2" id="KW-0472">Membrane</keyword>
<dbReference type="PANTHER" id="PTHR38434:SF1">
    <property type="entry name" value="BLL2549 PROTEIN"/>
    <property type="match status" value="1"/>
</dbReference>
<reference evidence="3 4" key="1">
    <citation type="submission" date="2018-12" db="EMBL/GenBank/DDBJ databases">
        <authorList>
            <person name="Sun L."/>
            <person name="Chen Z."/>
        </authorList>
    </citation>
    <scope>NUCLEOTIDE SEQUENCE [LARGE SCALE GENOMIC DNA]</scope>
    <source>
        <strain evidence="3 4">3-5-3</strain>
    </source>
</reference>
<feature type="transmembrane region" description="Helical" evidence="2">
    <location>
        <begin position="188"/>
        <end position="205"/>
    </location>
</feature>
<feature type="transmembrane region" description="Helical" evidence="2">
    <location>
        <begin position="73"/>
        <end position="95"/>
    </location>
</feature>
<keyword evidence="4" id="KW-1185">Reference proteome</keyword>
<dbReference type="InterPro" id="IPR019286">
    <property type="entry name" value="DUF2339_TM"/>
</dbReference>
<evidence type="ECO:0000313" key="3">
    <source>
        <dbReference type="EMBL" id="RUT30570.1"/>
    </source>
</evidence>
<accession>A0A3S1D566</accession>
<feature type="transmembrane region" description="Helical" evidence="2">
    <location>
        <begin position="135"/>
        <end position="157"/>
    </location>
</feature>
<feature type="transmembrane region" description="Helical" evidence="2">
    <location>
        <begin position="101"/>
        <end position="123"/>
    </location>
</feature>
<name>A0A3S1D566_9BACL</name>
<evidence type="ECO:0000256" key="1">
    <source>
        <dbReference type="SAM" id="MobiDB-lite"/>
    </source>
</evidence>
<evidence type="ECO:0000313" key="4">
    <source>
        <dbReference type="Proteomes" id="UP000272464"/>
    </source>
</evidence>
<feature type="region of interest" description="Disordered" evidence="1">
    <location>
        <begin position="25"/>
        <end position="52"/>
    </location>
</feature>
<proteinExistence type="predicted"/>